<comment type="caution">
    <text evidence="12">Lacks conserved residue(s) required for the propagation of feature annotation.</text>
</comment>
<evidence type="ECO:0000256" key="5">
    <source>
        <dbReference type="ARBA" id="ARBA00022723"/>
    </source>
</evidence>
<keyword evidence="6 12" id="KW-0378">Hydrolase</keyword>
<comment type="pathway">
    <text evidence="9">Carbohydrate biosynthesis.</text>
</comment>
<comment type="caution">
    <text evidence="16">The sequence shown here is derived from an EMBL/GenBank/DDBJ whole genome shotgun (WGS) entry which is preliminary data.</text>
</comment>
<evidence type="ECO:0000256" key="11">
    <source>
        <dbReference type="ARBA" id="ARBA00081210"/>
    </source>
</evidence>
<dbReference type="RefSeq" id="WP_005010579.1">
    <property type="nucleotide sequence ID" value="NZ_HG422173.1"/>
</dbReference>
<dbReference type="NCBIfam" id="NF006778">
    <property type="entry name" value="PRK09293.1-1"/>
    <property type="match status" value="1"/>
</dbReference>
<dbReference type="PANTHER" id="PTHR11556">
    <property type="entry name" value="FRUCTOSE-1,6-BISPHOSPHATASE-RELATED"/>
    <property type="match status" value="1"/>
</dbReference>
<feature type="binding site" evidence="12">
    <location>
        <position position="113"/>
    </location>
    <ligand>
        <name>Mg(2+)</name>
        <dbReference type="ChEBI" id="CHEBI:18420"/>
        <label>1</label>
    </ligand>
</feature>
<feature type="binding site" evidence="12">
    <location>
        <position position="116"/>
    </location>
    <ligand>
        <name>Mg(2+)</name>
        <dbReference type="ChEBI" id="CHEBI:18420"/>
        <label>2</label>
    </ligand>
</feature>
<dbReference type="InParanoid" id="M1Z0Y7"/>
<evidence type="ECO:0000256" key="12">
    <source>
        <dbReference type="HAMAP-Rule" id="MF_01855"/>
    </source>
</evidence>
<dbReference type="CDD" id="cd00354">
    <property type="entry name" value="FBPase"/>
    <property type="match status" value="1"/>
</dbReference>
<dbReference type="FunFam" id="3.30.540.10:FF:000002">
    <property type="entry name" value="Fructose-1,6-bisphosphatase class 1"/>
    <property type="match status" value="1"/>
</dbReference>
<dbReference type="GO" id="GO:0006094">
    <property type="term" value="P:gluconeogenesis"/>
    <property type="evidence" value="ECO:0007669"/>
    <property type="project" value="UniProtKB-UniRule"/>
</dbReference>
<dbReference type="InterPro" id="IPR028343">
    <property type="entry name" value="FBPtase"/>
</dbReference>
<dbReference type="GO" id="GO:0006000">
    <property type="term" value="P:fructose metabolic process"/>
    <property type="evidence" value="ECO:0007669"/>
    <property type="project" value="TreeGrafter"/>
</dbReference>
<dbReference type="OrthoDB" id="9806756at2"/>
<dbReference type="Pfam" id="PF00316">
    <property type="entry name" value="FBPase"/>
    <property type="match status" value="1"/>
</dbReference>
<dbReference type="GO" id="GO:0042132">
    <property type="term" value="F:fructose 1,6-bisphosphate 1-phosphatase activity"/>
    <property type="evidence" value="ECO:0007669"/>
    <property type="project" value="UniProtKB-UniRule"/>
</dbReference>
<feature type="binding site" evidence="12">
    <location>
        <position position="277"/>
    </location>
    <ligand>
        <name>Mg(2+)</name>
        <dbReference type="ChEBI" id="CHEBI:18420"/>
        <label>2</label>
    </ligand>
</feature>
<feature type="domain" description="Fructose-1-6-bisphosphatase class 1 C-terminal" evidence="15">
    <location>
        <begin position="198"/>
        <end position="327"/>
    </location>
</feature>
<dbReference type="HOGENOM" id="CLU_039977_2_2_0"/>
<evidence type="ECO:0000259" key="14">
    <source>
        <dbReference type="Pfam" id="PF00316"/>
    </source>
</evidence>
<keyword evidence="4 12" id="KW-0963">Cytoplasm</keyword>
<dbReference type="PIRSF" id="PIRSF500210">
    <property type="entry name" value="FBPtase"/>
    <property type="match status" value="1"/>
</dbReference>
<dbReference type="InterPro" id="IPR000146">
    <property type="entry name" value="FBPase_class-1"/>
</dbReference>
<dbReference type="STRING" id="1266370.NITGR_740031"/>
<dbReference type="InterPro" id="IPR044015">
    <property type="entry name" value="FBPase_C_dom"/>
</dbReference>
<evidence type="ECO:0000256" key="13">
    <source>
        <dbReference type="RuleBase" id="RU000508"/>
    </source>
</evidence>
<comment type="similarity">
    <text evidence="2 12 13">Belongs to the FBPase class 1 family.</text>
</comment>
<dbReference type="Gene3D" id="3.40.190.80">
    <property type="match status" value="1"/>
</dbReference>
<dbReference type="Gene3D" id="3.30.540.10">
    <property type="entry name" value="Fructose-1,6-Bisphosphatase, subunit A, domain 1"/>
    <property type="match status" value="1"/>
</dbReference>
<name>M1Z0Y7_NITG3</name>
<evidence type="ECO:0000313" key="16">
    <source>
        <dbReference type="EMBL" id="CCQ91639.1"/>
    </source>
</evidence>
<feature type="domain" description="Fructose-1-6-bisphosphatase class I N-terminal" evidence="14">
    <location>
        <begin position="5"/>
        <end position="193"/>
    </location>
</feature>
<dbReference type="Proteomes" id="UP000011704">
    <property type="component" value="Unassembled WGS sequence"/>
</dbReference>
<gene>
    <name evidence="12 16" type="primary">fbp</name>
    <name evidence="16" type="ORF">NITGR_740031</name>
</gene>
<dbReference type="PANTHER" id="PTHR11556:SF35">
    <property type="entry name" value="SEDOHEPTULOSE-1,7-BISPHOSPHATASE, CHLOROPLASTIC"/>
    <property type="match status" value="1"/>
</dbReference>
<dbReference type="FunCoup" id="M1Z0Y7">
    <property type="interactions" value="380"/>
</dbReference>
<evidence type="ECO:0000256" key="4">
    <source>
        <dbReference type="ARBA" id="ARBA00022490"/>
    </source>
</evidence>
<dbReference type="InterPro" id="IPR033391">
    <property type="entry name" value="FBPase_N"/>
</dbReference>
<evidence type="ECO:0000256" key="9">
    <source>
        <dbReference type="ARBA" id="ARBA00024331"/>
    </source>
</evidence>
<keyword evidence="5 12" id="KW-0479">Metal-binding</keyword>
<accession>M1Z0Y7</accession>
<feature type="binding site" evidence="12">
    <location>
        <position position="208"/>
    </location>
    <ligand>
        <name>substrate</name>
    </ligand>
</feature>
<dbReference type="EC" id="3.1.3.11" evidence="3 12"/>
<evidence type="ECO:0000313" key="17">
    <source>
        <dbReference type="Proteomes" id="UP000011704"/>
    </source>
</evidence>
<dbReference type="FunFam" id="3.40.190.80:FF:000001">
    <property type="entry name" value="Fructose-1,6-bisphosphatase class 1"/>
    <property type="match status" value="1"/>
</dbReference>
<comment type="cofactor">
    <cofactor evidence="12">
        <name>Mg(2+)</name>
        <dbReference type="ChEBI" id="CHEBI:18420"/>
    </cofactor>
    <text evidence="12">Binds 2 magnesium ions per subunit.</text>
</comment>
<dbReference type="Pfam" id="PF18913">
    <property type="entry name" value="FBPase_C"/>
    <property type="match status" value="1"/>
</dbReference>
<evidence type="ECO:0000259" key="15">
    <source>
        <dbReference type="Pfam" id="PF18913"/>
    </source>
</evidence>
<evidence type="ECO:0000256" key="8">
    <source>
        <dbReference type="ARBA" id="ARBA00023277"/>
    </source>
</evidence>
<dbReference type="PRINTS" id="PR00115">
    <property type="entry name" value="F16BPHPHTASE"/>
</dbReference>
<dbReference type="GO" id="GO:0030388">
    <property type="term" value="P:fructose 1,6-bisphosphate metabolic process"/>
    <property type="evidence" value="ECO:0007669"/>
    <property type="project" value="TreeGrafter"/>
</dbReference>
<evidence type="ECO:0000256" key="6">
    <source>
        <dbReference type="ARBA" id="ARBA00022801"/>
    </source>
</evidence>
<sequence>MDRTTLVQFIRRQEKMTPGATGEFTNLMNEVLVGAKIVSLQVNNAGLGEDILGMSGRVNVQGEEVQKLDDYANDIFIKLVGESGNICAITSEENEKPVIIPPDRAGKYIFMVDPLDGSSNIDVNVNIGSIFSVYRKQSPGPDVTDDDLLQPGHQQVAAGYIIYGPSTLFVYTSGNGVHTFTLDPALGEFFLSTQDMKIPRQGSTYSVNEGNSQVWQEPQKKLVEYLKENDKETKRPYKLRYIGSLVADFHRTLLKGGIFMYPGDKKSPEGKLRYAFEAAPMAMIVENAGGKASNGKERILDIKPTDIHQRVPLYIGSPEDMDRAHALLA</sequence>
<dbReference type="PIRSF" id="PIRSF000904">
    <property type="entry name" value="FBPtase_SBPase"/>
    <property type="match status" value="1"/>
</dbReference>
<dbReference type="GO" id="GO:0005829">
    <property type="term" value="C:cytosol"/>
    <property type="evidence" value="ECO:0007669"/>
    <property type="project" value="TreeGrafter"/>
</dbReference>
<comment type="subunit">
    <text evidence="12">Homotetramer.</text>
</comment>
<feature type="binding site" evidence="12">
    <location>
        <position position="92"/>
    </location>
    <ligand>
        <name>Mg(2+)</name>
        <dbReference type="ChEBI" id="CHEBI:18420"/>
        <label>1</label>
    </ligand>
</feature>
<proteinExistence type="inferred from homology"/>
<dbReference type="GO" id="GO:0006002">
    <property type="term" value="P:fructose 6-phosphate metabolic process"/>
    <property type="evidence" value="ECO:0007669"/>
    <property type="project" value="TreeGrafter"/>
</dbReference>
<keyword evidence="17" id="KW-1185">Reference proteome</keyword>
<comment type="subcellular location">
    <subcellularLocation>
        <location evidence="12">Cytoplasm</location>
    </subcellularLocation>
</comment>
<organism evidence="16 17">
    <name type="scientific">Nitrospina gracilis (strain 3/211)</name>
    <dbReference type="NCBI Taxonomy" id="1266370"/>
    <lineage>
        <taxon>Bacteria</taxon>
        <taxon>Pseudomonadati</taxon>
        <taxon>Nitrospinota/Tectimicrobiota group</taxon>
        <taxon>Nitrospinota</taxon>
        <taxon>Nitrospinia</taxon>
        <taxon>Nitrospinales</taxon>
        <taxon>Nitrospinaceae</taxon>
        <taxon>Nitrospina</taxon>
    </lineage>
</organism>
<feature type="binding site" evidence="12">
    <location>
        <position position="113"/>
    </location>
    <ligand>
        <name>Mg(2+)</name>
        <dbReference type="ChEBI" id="CHEBI:18420"/>
        <label>2</label>
    </ligand>
</feature>
<dbReference type="SUPFAM" id="SSF56655">
    <property type="entry name" value="Carbohydrate phosphatase"/>
    <property type="match status" value="1"/>
</dbReference>
<evidence type="ECO:0000256" key="2">
    <source>
        <dbReference type="ARBA" id="ARBA00010941"/>
    </source>
</evidence>
<reference evidence="16 17" key="1">
    <citation type="journal article" date="2013" name="Front. Microbiol.">
        <title>The genome of Nitrospina gracilis illuminates the metabolism and evolution of the major marine nitrite oxidizer.</title>
        <authorList>
            <person name="Luecker S."/>
            <person name="Nowka B."/>
            <person name="Rattei T."/>
            <person name="Spieck E."/>
            <person name="and Daims H."/>
        </authorList>
    </citation>
    <scope>NUCLEOTIDE SEQUENCE [LARGE SCALE GENOMIC DNA]</scope>
    <source>
        <strain evidence="16 17">3/211</strain>
    </source>
</reference>
<feature type="binding site" evidence="12">
    <location>
        <begin position="116"/>
        <end position="119"/>
    </location>
    <ligand>
        <name>substrate</name>
    </ligand>
</feature>
<dbReference type="EMBL" id="CAQJ01000082">
    <property type="protein sequence ID" value="CCQ91639.1"/>
    <property type="molecule type" value="Genomic_DNA"/>
</dbReference>
<protein>
    <recommendedName>
        <fullName evidence="10 12">Fructose-1,6-bisphosphatase class 1</fullName>
        <shortName evidence="12">FBPase class 1</shortName>
        <ecNumber evidence="3 12">3.1.3.11</ecNumber>
    </recommendedName>
    <alternativeName>
        <fullName evidence="11 12">D-fructose-1,6-bisphosphate 1-phosphohydrolase class 1</fullName>
    </alternativeName>
</protein>
<dbReference type="AlphaFoldDB" id="M1Z0Y7"/>
<feature type="binding site" evidence="12">
    <location>
        <position position="115"/>
    </location>
    <ligand>
        <name>Mg(2+)</name>
        <dbReference type="ChEBI" id="CHEBI:18420"/>
        <label>1</label>
    </ligand>
</feature>
<dbReference type="GO" id="GO:0000287">
    <property type="term" value="F:magnesium ion binding"/>
    <property type="evidence" value="ECO:0007669"/>
    <property type="project" value="UniProtKB-UniRule"/>
</dbReference>
<feature type="binding site" evidence="12">
    <location>
        <position position="241"/>
    </location>
    <ligand>
        <name>substrate</name>
    </ligand>
</feature>
<dbReference type="GO" id="GO:0005986">
    <property type="term" value="P:sucrose biosynthetic process"/>
    <property type="evidence" value="ECO:0007669"/>
    <property type="project" value="TreeGrafter"/>
</dbReference>
<keyword evidence="7 12" id="KW-0460">Magnesium</keyword>
<feature type="binding site" evidence="12">
    <location>
        <position position="271"/>
    </location>
    <ligand>
        <name>substrate</name>
    </ligand>
</feature>
<dbReference type="HAMAP" id="MF_01855">
    <property type="entry name" value="FBPase_class1"/>
    <property type="match status" value="1"/>
</dbReference>
<keyword evidence="8 12" id="KW-0119">Carbohydrate metabolism</keyword>
<evidence type="ECO:0000256" key="7">
    <source>
        <dbReference type="ARBA" id="ARBA00022842"/>
    </source>
</evidence>
<evidence type="ECO:0000256" key="3">
    <source>
        <dbReference type="ARBA" id="ARBA00013093"/>
    </source>
</evidence>
<evidence type="ECO:0000256" key="1">
    <source>
        <dbReference type="ARBA" id="ARBA00001273"/>
    </source>
</evidence>
<comment type="catalytic activity">
    <reaction evidence="1 12">
        <text>beta-D-fructose 1,6-bisphosphate + H2O = beta-D-fructose 6-phosphate + phosphate</text>
        <dbReference type="Rhea" id="RHEA:11064"/>
        <dbReference type="ChEBI" id="CHEBI:15377"/>
        <dbReference type="ChEBI" id="CHEBI:32966"/>
        <dbReference type="ChEBI" id="CHEBI:43474"/>
        <dbReference type="ChEBI" id="CHEBI:57634"/>
        <dbReference type="EC" id="3.1.3.11"/>
    </reaction>
</comment>
<evidence type="ECO:0000256" key="10">
    <source>
        <dbReference type="ARBA" id="ARBA00072069"/>
    </source>
</evidence>